<dbReference type="InterPro" id="IPR039169">
    <property type="entry name" value="Abitram"/>
</dbReference>
<evidence type="ECO:0000313" key="2">
    <source>
        <dbReference type="Proteomes" id="UP000246121"/>
    </source>
</evidence>
<dbReference type="GO" id="GO:0005634">
    <property type="term" value="C:nucleus"/>
    <property type="evidence" value="ECO:0007669"/>
    <property type="project" value="TreeGrafter"/>
</dbReference>
<reference evidence="1 2" key="1">
    <citation type="journal article" date="2018" name="Microb. Genom.">
        <title>Expanding an expanded genome: long-read sequencing of Trypanosoma cruzi.</title>
        <authorList>
            <person name="Berna L."/>
            <person name="Rodriguez M."/>
            <person name="Chiribao M.L."/>
            <person name="Parodi-Talice A."/>
            <person name="Pita S."/>
            <person name="Rijo G."/>
            <person name="Alvarez-Valin F."/>
            <person name="Robello C."/>
        </authorList>
    </citation>
    <scope>NUCLEOTIDE SEQUENCE [LARGE SCALE GENOMIC DNA]</scope>
    <source>
        <strain evidence="1 2">Dm28c</strain>
    </source>
</reference>
<dbReference type="VEuPathDB" id="TriTrypDB:TcBrA4_0064710"/>
<evidence type="ECO:0008006" key="3">
    <source>
        <dbReference type="Google" id="ProtNLM"/>
    </source>
</evidence>
<dbReference type="VEuPathDB" id="TriTrypDB:TcCL_ESM09652"/>
<dbReference type="Gene3D" id="2.40.50.100">
    <property type="match status" value="1"/>
</dbReference>
<proteinExistence type="predicted"/>
<dbReference type="PANTHER" id="PTHR13651:SF0">
    <property type="entry name" value="PROTEIN ABITRAM"/>
    <property type="match status" value="1"/>
</dbReference>
<dbReference type="VEuPathDB" id="TriTrypDB:TcCLB.504057.21"/>
<dbReference type="VEuPathDB" id="TriTrypDB:Tc_MARK_2543"/>
<organism evidence="1 2">
    <name type="scientific">Trypanosoma cruzi</name>
    <dbReference type="NCBI Taxonomy" id="5693"/>
    <lineage>
        <taxon>Eukaryota</taxon>
        <taxon>Discoba</taxon>
        <taxon>Euglenozoa</taxon>
        <taxon>Kinetoplastea</taxon>
        <taxon>Metakinetoplastina</taxon>
        <taxon>Trypanosomatida</taxon>
        <taxon>Trypanosomatidae</taxon>
        <taxon>Trypanosoma</taxon>
        <taxon>Schizotrypanum</taxon>
    </lineage>
</organism>
<sequence>MKDAGYFHICYCIYLTPLSEMEVSCSIADKPQTFDYFTERYYHQYVVRNCKGVEDNNCRLLVHSNGLCVLCVDGSHAAIQSHRKGLCTDEELDASHPRIESVTFGSGRGNAKLAPQNVCLVGNRKKNATKCQEDTNICVITMTDGTLYKIPACVAGFVLELNPAVQERPELLATAPHVEGFIAVISPNYNKLDLGKYQKVWEATGGDIVDDNDADDCTKKYEPQ</sequence>
<dbReference type="VEuPathDB" id="TriTrypDB:ECC02_002551"/>
<gene>
    <name evidence="1" type="ORF">C4B63_470g6</name>
</gene>
<protein>
    <recommendedName>
        <fullName evidence="3">Actin-binding transcription modulator</fullName>
    </recommendedName>
</protein>
<dbReference type="VEuPathDB" id="TriTrypDB:TCSYLVIO_003793"/>
<comment type="caution">
    <text evidence="1">The sequence shown here is derived from an EMBL/GenBank/DDBJ whole genome shotgun (WGS) entry which is preliminary data.</text>
</comment>
<dbReference type="VEuPathDB" id="TriTrypDB:C4B63_470g6"/>
<dbReference type="VEuPathDB" id="TriTrypDB:C3747_63g72"/>
<dbReference type="VEuPathDB" id="TriTrypDB:TcG_02683"/>
<dbReference type="InterPro" id="IPR011053">
    <property type="entry name" value="Single_hybrid_motif"/>
</dbReference>
<dbReference type="AlphaFoldDB" id="A0A2V2UG06"/>
<evidence type="ECO:0000313" key="1">
    <source>
        <dbReference type="EMBL" id="PWU82920.1"/>
    </source>
</evidence>
<dbReference type="EMBL" id="PRFA01000470">
    <property type="protein sequence ID" value="PWU82920.1"/>
    <property type="molecule type" value="Genomic_DNA"/>
</dbReference>
<dbReference type="SUPFAM" id="SSF51230">
    <property type="entry name" value="Single hybrid motif"/>
    <property type="match status" value="1"/>
</dbReference>
<dbReference type="PANTHER" id="PTHR13651">
    <property type="entry name" value="PROTEIN ABITRAM"/>
    <property type="match status" value="1"/>
</dbReference>
<accession>A0A2V2UG06</accession>
<dbReference type="VEuPathDB" id="TriTrypDB:TcCLB.481729.20"/>
<dbReference type="VEuPathDB" id="TriTrypDB:BCY84_20619"/>
<dbReference type="Proteomes" id="UP000246121">
    <property type="component" value="Unassembled WGS sequence"/>
</dbReference>
<name>A0A2V2UG06_TRYCR</name>